<dbReference type="Proteomes" id="UP000000343">
    <property type="component" value="Chromosome"/>
</dbReference>
<name>E8X098_GRATM</name>
<dbReference type="EMBL" id="CP002480">
    <property type="protein sequence ID" value="ADW70079.1"/>
    <property type="molecule type" value="Genomic_DNA"/>
</dbReference>
<dbReference type="PaxDb" id="1198114-AciX9_3059"/>
<dbReference type="AlphaFoldDB" id="E8X098"/>
<protein>
    <submittedName>
        <fullName evidence="1">Uncharacterized protein</fullName>
    </submittedName>
</protein>
<gene>
    <name evidence="1" type="ordered locus">AciX9_3059</name>
</gene>
<dbReference type="KEGG" id="acm:AciX9_3059"/>
<proteinExistence type="predicted"/>
<dbReference type="STRING" id="1198114.AciX9_3059"/>
<dbReference type="HOGENOM" id="CLU_2553496_0_0_0"/>
<accession>E8X098</accession>
<sequence length="82" mass="9662">MDEIIFHPIYSLARNRSSEPGFDLSLLPLSITENVTLEDISPFLSKDSFNTWKRFLGEPEFERLGRIRLRWCDGLIRYQSNL</sequence>
<reference evidence="2" key="1">
    <citation type="submission" date="2011-01" db="EMBL/GenBank/DDBJ databases">
        <title>Complete sequence of chromosome of Acidobacterium sp. MP5ACTX9.</title>
        <authorList>
            <consortium name="US DOE Joint Genome Institute"/>
            <person name="Lucas S."/>
            <person name="Copeland A."/>
            <person name="Lapidus A."/>
            <person name="Cheng J.-F."/>
            <person name="Goodwin L."/>
            <person name="Pitluck S."/>
            <person name="Teshima H."/>
            <person name="Detter J.C."/>
            <person name="Han C."/>
            <person name="Tapia R."/>
            <person name="Land M."/>
            <person name="Hauser L."/>
            <person name="Kyrpides N."/>
            <person name="Ivanova N."/>
            <person name="Ovchinnikova G."/>
            <person name="Pagani I."/>
            <person name="Rawat S.R."/>
            <person name="Mannisto M."/>
            <person name="Haggblom M.M."/>
            <person name="Woyke T."/>
        </authorList>
    </citation>
    <scope>NUCLEOTIDE SEQUENCE [LARGE SCALE GENOMIC DNA]</scope>
    <source>
        <strain evidence="2">MP5ACTX9</strain>
    </source>
</reference>
<evidence type="ECO:0000313" key="2">
    <source>
        <dbReference type="Proteomes" id="UP000000343"/>
    </source>
</evidence>
<organism evidence="2">
    <name type="scientific">Granulicella tundricola (strain ATCC BAA-1859 / DSM 23138 / MP5ACTX9)</name>
    <dbReference type="NCBI Taxonomy" id="1198114"/>
    <lineage>
        <taxon>Bacteria</taxon>
        <taxon>Pseudomonadati</taxon>
        <taxon>Acidobacteriota</taxon>
        <taxon>Terriglobia</taxon>
        <taxon>Terriglobales</taxon>
        <taxon>Acidobacteriaceae</taxon>
        <taxon>Granulicella</taxon>
    </lineage>
</organism>
<keyword evidence="2" id="KW-1185">Reference proteome</keyword>
<evidence type="ECO:0000313" key="1">
    <source>
        <dbReference type="EMBL" id="ADW70079.1"/>
    </source>
</evidence>